<evidence type="ECO:0000313" key="4">
    <source>
        <dbReference type="Proteomes" id="UP000006859"/>
    </source>
</evidence>
<dbReference type="GO" id="GO:0003700">
    <property type="term" value="F:DNA-binding transcription factor activity"/>
    <property type="evidence" value="ECO:0007669"/>
    <property type="project" value="TreeGrafter"/>
</dbReference>
<dbReference type="Proteomes" id="UP000006859">
    <property type="component" value="Chromosome"/>
</dbReference>
<dbReference type="InterPro" id="IPR010982">
    <property type="entry name" value="Lambda_DNA-bd_dom_sf"/>
</dbReference>
<dbReference type="PROSITE" id="PS50943">
    <property type="entry name" value="HTH_CROC1"/>
    <property type="match status" value="1"/>
</dbReference>
<reference evidence="3 4" key="1">
    <citation type="journal article" date="2011" name="J. Bacteriol.">
        <title>Genome sequence of the plant-pathogenic bacterium Dickeya dadantii 3937.</title>
        <authorList>
            <person name="Glasner J.D."/>
            <person name="Yang C.H."/>
            <person name="Reverchon S."/>
            <person name="Hugouvieux-Cotte-Pattat N."/>
            <person name="Condemine G."/>
            <person name="Bohin J.P."/>
            <person name="Van Gijsegem F."/>
            <person name="Yang S."/>
            <person name="Franza T."/>
            <person name="Expert D."/>
            <person name="Plunkett G. III"/>
            <person name="San Francisco M.J."/>
            <person name="Charkowski A.O."/>
            <person name="Py B."/>
            <person name="Bell K."/>
            <person name="Rauscher L."/>
            <person name="Rodriguez-Palenzuela P."/>
            <person name="Toussaint A."/>
            <person name="Holeva M.C."/>
            <person name="He S.Y."/>
            <person name="Douet V."/>
            <person name="Boccara M."/>
            <person name="Blanco C."/>
            <person name="Toth I."/>
            <person name="Anderson B.D."/>
            <person name="Biehl B.S."/>
            <person name="Mau B."/>
            <person name="Flynn S.M."/>
            <person name="Barras F."/>
            <person name="Lindeberg M."/>
            <person name="Birch P.R."/>
            <person name="Tsuyumu S."/>
            <person name="Shi X."/>
            <person name="Hibbing M."/>
            <person name="Yap M.N."/>
            <person name="Carpentier M."/>
            <person name="Dassa E."/>
            <person name="Umehara M."/>
            <person name="Kim J.F."/>
            <person name="Rusch M."/>
            <person name="Soni P."/>
            <person name="Mayhew G.F."/>
            <person name="Fouts D.E."/>
            <person name="Gill S.R."/>
            <person name="Blattner F.R."/>
            <person name="Keen N.T."/>
            <person name="Perna N.T."/>
        </authorList>
    </citation>
    <scope>NUCLEOTIDE SEQUENCE [LARGE SCALE GENOMIC DNA]</scope>
    <source>
        <strain evidence="3 4">3937</strain>
    </source>
</reference>
<dbReference type="AlphaFoldDB" id="E0SK70"/>
<dbReference type="KEGG" id="ddd:Dda3937_00052"/>
<dbReference type="PANTHER" id="PTHR46797">
    <property type="entry name" value="HTH-TYPE TRANSCRIPTIONAL REGULATOR"/>
    <property type="match status" value="1"/>
</dbReference>
<evidence type="ECO:0000313" key="3">
    <source>
        <dbReference type="EMBL" id="ADM97984.1"/>
    </source>
</evidence>
<gene>
    <name evidence="3" type="ordered locus">Dda3937_00052</name>
</gene>
<keyword evidence="4" id="KW-1185">Reference proteome</keyword>
<evidence type="ECO:0000256" key="1">
    <source>
        <dbReference type="ARBA" id="ARBA00023125"/>
    </source>
</evidence>
<dbReference type="SUPFAM" id="SSF47413">
    <property type="entry name" value="lambda repressor-like DNA-binding domains"/>
    <property type="match status" value="1"/>
</dbReference>
<protein>
    <submittedName>
        <fullName evidence="3">MunI regulatory protein</fullName>
    </submittedName>
</protein>
<dbReference type="EMBL" id="CP002038">
    <property type="protein sequence ID" value="ADM97984.1"/>
    <property type="molecule type" value="Genomic_DNA"/>
</dbReference>
<dbReference type="HOGENOM" id="CLU_066192_29_4_6"/>
<dbReference type="CDD" id="cd00093">
    <property type="entry name" value="HTH_XRE"/>
    <property type="match status" value="1"/>
</dbReference>
<dbReference type="Gene3D" id="1.10.260.40">
    <property type="entry name" value="lambda repressor-like DNA-binding domains"/>
    <property type="match status" value="1"/>
</dbReference>
<dbReference type="InterPro" id="IPR001387">
    <property type="entry name" value="Cro/C1-type_HTH"/>
</dbReference>
<name>E0SK70_DICD3</name>
<dbReference type="GO" id="GO:0003677">
    <property type="term" value="F:DNA binding"/>
    <property type="evidence" value="ECO:0007669"/>
    <property type="project" value="UniProtKB-KW"/>
</dbReference>
<proteinExistence type="predicted"/>
<dbReference type="STRING" id="198628.Dda3937_00052"/>
<sequence length="102" mass="11757">MNPHRLNRRSSLYVTYRPWSDKQHGMMLISMKNTKDISARFGQRVKTLRLQAGLSQEAFADKCGLDRTYISGIERGVRNPTLEVIGVIADRLEIQLQSLFDF</sequence>
<dbReference type="Pfam" id="PF01381">
    <property type="entry name" value="HTH_3"/>
    <property type="match status" value="1"/>
</dbReference>
<organism evidence="3 4">
    <name type="scientific">Dickeya dadantii (strain 3937)</name>
    <name type="common">Erwinia chrysanthemi (strain 3937)</name>
    <dbReference type="NCBI Taxonomy" id="198628"/>
    <lineage>
        <taxon>Bacteria</taxon>
        <taxon>Pseudomonadati</taxon>
        <taxon>Pseudomonadota</taxon>
        <taxon>Gammaproteobacteria</taxon>
        <taxon>Enterobacterales</taxon>
        <taxon>Pectobacteriaceae</taxon>
        <taxon>Dickeya</taxon>
    </lineage>
</organism>
<dbReference type="eggNOG" id="COG1813">
    <property type="taxonomic scope" value="Bacteria"/>
</dbReference>
<dbReference type="PANTHER" id="PTHR46797:SF1">
    <property type="entry name" value="METHYLPHOSPHONATE SYNTHASE"/>
    <property type="match status" value="1"/>
</dbReference>
<evidence type="ECO:0000259" key="2">
    <source>
        <dbReference type="PROSITE" id="PS50943"/>
    </source>
</evidence>
<dbReference type="SMART" id="SM00530">
    <property type="entry name" value="HTH_XRE"/>
    <property type="match status" value="1"/>
</dbReference>
<keyword evidence="1" id="KW-0238">DNA-binding</keyword>
<dbReference type="InterPro" id="IPR050807">
    <property type="entry name" value="TransReg_Diox_bact_type"/>
</dbReference>
<accession>E0SK70</accession>
<feature type="domain" description="HTH cro/C1-type" evidence="2">
    <location>
        <begin position="45"/>
        <end position="99"/>
    </location>
</feature>
<dbReference type="GO" id="GO:0005829">
    <property type="term" value="C:cytosol"/>
    <property type="evidence" value="ECO:0007669"/>
    <property type="project" value="TreeGrafter"/>
</dbReference>